<name>A0A8X6NN47_NEPPI</name>
<dbReference type="Proteomes" id="UP000887013">
    <property type="component" value="Unassembled WGS sequence"/>
</dbReference>
<keyword evidence="2" id="KW-1185">Reference proteome</keyword>
<dbReference type="AlphaFoldDB" id="A0A8X6NN47"/>
<organism evidence="1 2">
    <name type="scientific">Nephila pilipes</name>
    <name type="common">Giant wood spider</name>
    <name type="synonym">Nephila maculata</name>
    <dbReference type="NCBI Taxonomy" id="299642"/>
    <lineage>
        <taxon>Eukaryota</taxon>
        <taxon>Metazoa</taxon>
        <taxon>Ecdysozoa</taxon>
        <taxon>Arthropoda</taxon>
        <taxon>Chelicerata</taxon>
        <taxon>Arachnida</taxon>
        <taxon>Araneae</taxon>
        <taxon>Araneomorphae</taxon>
        <taxon>Entelegynae</taxon>
        <taxon>Araneoidea</taxon>
        <taxon>Nephilidae</taxon>
        <taxon>Nephila</taxon>
    </lineage>
</organism>
<evidence type="ECO:0000313" key="2">
    <source>
        <dbReference type="Proteomes" id="UP000887013"/>
    </source>
</evidence>
<gene>
    <name evidence="1" type="ORF">NPIL_567671</name>
</gene>
<proteinExistence type="predicted"/>
<reference evidence="1" key="1">
    <citation type="submission" date="2020-08" db="EMBL/GenBank/DDBJ databases">
        <title>Multicomponent nature underlies the extraordinary mechanical properties of spider dragline silk.</title>
        <authorList>
            <person name="Kono N."/>
            <person name="Nakamura H."/>
            <person name="Mori M."/>
            <person name="Yoshida Y."/>
            <person name="Ohtoshi R."/>
            <person name="Malay A.D."/>
            <person name="Moran D.A.P."/>
            <person name="Tomita M."/>
            <person name="Numata K."/>
            <person name="Arakawa K."/>
        </authorList>
    </citation>
    <scope>NUCLEOTIDE SEQUENCE</scope>
</reference>
<accession>A0A8X6NN47</accession>
<evidence type="ECO:0000313" key="1">
    <source>
        <dbReference type="EMBL" id="GFT22005.1"/>
    </source>
</evidence>
<comment type="caution">
    <text evidence="1">The sequence shown here is derived from an EMBL/GenBank/DDBJ whole genome shotgun (WGS) entry which is preliminary data.</text>
</comment>
<protein>
    <submittedName>
        <fullName evidence="1">Uncharacterized protein</fullName>
    </submittedName>
</protein>
<sequence>MGDGAGKGRPGDAEWKECWSEKKSWLERENVIAKIPIPITSAGNAMEITFALIERLCLSCLLTPYAYDLTRAKNLAEESIQERHITISK</sequence>
<dbReference type="EMBL" id="BMAW01105997">
    <property type="protein sequence ID" value="GFT22005.1"/>
    <property type="molecule type" value="Genomic_DNA"/>
</dbReference>